<protein>
    <submittedName>
        <fullName evidence="13">Heme A synthase</fullName>
        <ecNumber evidence="13">1.3.-.-</ecNumber>
    </submittedName>
</protein>
<dbReference type="InterPro" id="IPR003780">
    <property type="entry name" value="COX15/CtaA_fam"/>
</dbReference>
<dbReference type="OrthoDB" id="5241540at2"/>
<accession>A0A4V1CEL0</accession>
<feature type="transmembrane region" description="Helical" evidence="12">
    <location>
        <begin position="73"/>
        <end position="92"/>
    </location>
</feature>
<evidence type="ECO:0000313" key="14">
    <source>
        <dbReference type="Proteomes" id="UP000296352"/>
    </source>
</evidence>
<dbReference type="AlphaFoldDB" id="A0A4V1CEL0"/>
<evidence type="ECO:0000256" key="6">
    <source>
        <dbReference type="ARBA" id="ARBA00023002"/>
    </source>
</evidence>
<feature type="transmembrane region" description="Helical" evidence="12">
    <location>
        <begin position="183"/>
        <end position="207"/>
    </location>
</feature>
<keyword evidence="9 12" id="KW-0472">Membrane</keyword>
<comment type="pathway">
    <text evidence="11">Porphyrin-containing compound metabolism.</text>
</comment>
<feature type="transmembrane region" description="Helical" evidence="12">
    <location>
        <begin position="228"/>
        <end position="250"/>
    </location>
</feature>
<reference evidence="13 14" key="1">
    <citation type="submission" date="2019-04" db="EMBL/GenBank/DDBJ databases">
        <title>Corynebacterium endometrii sp. nov., isolated from the uterus of a cow with endometritis.</title>
        <authorList>
            <person name="Ballas P."/>
            <person name="Ruckert C."/>
            <person name="Wagener K."/>
            <person name="Drillich M."/>
            <person name="Kaempfer P."/>
            <person name="Busse H.-J."/>
            <person name="Ehling-Schulz M."/>
        </authorList>
    </citation>
    <scope>NUCLEOTIDE SEQUENCE [LARGE SCALE GENOMIC DNA]</scope>
    <source>
        <strain evidence="13 14">LMM-1653</strain>
    </source>
</reference>
<evidence type="ECO:0000256" key="1">
    <source>
        <dbReference type="ARBA" id="ARBA00004141"/>
    </source>
</evidence>
<organism evidence="13 14">
    <name type="scientific">Corynebacterium endometrii</name>
    <dbReference type="NCBI Taxonomy" id="2488819"/>
    <lineage>
        <taxon>Bacteria</taxon>
        <taxon>Bacillati</taxon>
        <taxon>Actinomycetota</taxon>
        <taxon>Actinomycetes</taxon>
        <taxon>Mycobacteriales</taxon>
        <taxon>Corynebacteriaceae</taxon>
        <taxon>Corynebacterium</taxon>
    </lineage>
</organism>
<evidence type="ECO:0000256" key="8">
    <source>
        <dbReference type="ARBA" id="ARBA00023133"/>
    </source>
</evidence>
<comment type="subcellular location">
    <subcellularLocation>
        <location evidence="1">Membrane</location>
        <topology evidence="1">Multi-pass membrane protein</topology>
    </subcellularLocation>
</comment>
<keyword evidence="4" id="KW-0479">Metal-binding</keyword>
<dbReference type="GO" id="GO:0016491">
    <property type="term" value="F:oxidoreductase activity"/>
    <property type="evidence" value="ECO:0007669"/>
    <property type="project" value="UniProtKB-KW"/>
</dbReference>
<name>A0A4V1CEL0_9CORY</name>
<feature type="transmembrane region" description="Helical" evidence="12">
    <location>
        <begin position="305"/>
        <end position="325"/>
    </location>
</feature>
<dbReference type="EMBL" id="CP039247">
    <property type="protein sequence ID" value="QCB28478.1"/>
    <property type="molecule type" value="Genomic_DNA"/>
</dbReference>
<dbReference type="PANTHER" id="PTHR35457">
    <property type="entry name" value="HEME A SYNTHASE"/>
    <property type="match status" value="1"/>
</dbReference>
<keyword evidence="7" id="KW-0408">Iron</keyword>
<evidence type="ECO:0000256" key="3">
    <source>
        <dbReference type="ARBA" id="ARBA00022692"/>
    </source>
</evidence>
<keyword evidence="10" id="KW-1015">Disulfide bond</keyword>
<dbReference type="InterPro" id="IPR050450">
    <property type="entry name" value="COX15/CtaA_HemeA_synthase"/>
</dbReference>
<dbReference type="EC" id="1.3.-.-" evidence="13"/>
<keyword evidence="6 13" id="KW-0560">Oxidoreductase</keyword>
<feature type="transmembrane region" description="Helical" evidence="12">
    <location>
        <begin position="331"/>
        <end position="352"/>
    </location>
</feature>
<keyword evidence="5 12" id="KW-1133">Transmembrane helix</keyword>
<keyword evidence="3 12" id="KW-0812">Transmembrane</keyword>
<dbReference type="KEGG" id="cee:CENDO_05995"/>
<evidence type="ECO:0000256" key="9">
    <source>
        <dbReference type="ARBA" id="ARBA00023136"/>
    </source>
</evidence>
<proteinExistence type="predicted"/>
<feature type="transmembrane region" description="Helical" evidence="12">
    <location>
        <begin position="132"/>
        <end position="152"/>
    </location>
</feature>
<dbReference type="GO" id="GO:0046872">
    <property type="term" value="F:metal ion binding"/>
    <property type="evidence" value="ECO:0007669"/>
    <property type="project" value="UniProtKB-KW"/>
</dbReference>
<feature type="transmembrane region" description="Helical" evidence="12">
    <location>
        <begin position="159"/>
        <end position="177"/>
    </location>
</feature>
<feature type="transmembrane region" description="Helical" evidence="12">
    <location>
        <begin position="270"/>
        <end position="293"/>
    </location>
</feature>
<dbReference type="PANTHER" id="PTHR35457:SF1">
    <property type="entry name" value="HEME A SYNTHASE"/>
    <property type="match status" value="1"/>
</dbReference>
<evidence type="ECO:0000256" key="11">
    <source>
        <dbReference type="ARBA" id="ARBA00023444"/>
    </source>
</evidence>
<evidence type="ECO:0000313" key="13">
    <source>
        <dbReference type="EMBL" id="QCB28478.1"/>
    </source>
</evidence>
<keyword evidence="2" id="KW-1003">Cell membrane</keyword>
<evidence type="ECO:0000256" key="7">
    <source>
        <dbReference type="ARBA" id="ARBA00023004"/>
    </source>
</evidence>
<evidence type="ECO:0000256" key="10">
    <source>
        <dbReference type="ARBA" id="ARBA00023157"/>
    </source>
</evidence>
<dbReference type="GO" id="GO:0016020">
    <property type="term" value="C:membrane"/>
    <property type="evidence" value="ECO:0007669"/>
    <property type="project" value="UniProtKB-SubCell"/>
</dbReference>
<keyword evidence="14" id="KW-1185">Reference proteome</keyword>
<evidence type="ECO:0000256" key="4">
    <source>
        <dbReference type="ARBA" id="ARBA00022723"/>
    </source>
</evidence>
<evidence type="ECO:0000256" key="5">
    <source>
        <dbReference type="ARBA" id="ARBA00022989"/>
    </source>
</evidence>
<evidence type="ECO:0000256" key="2">
    <source>
        <dbReference type="ARBA" id="ARBA00022475"/>
    </source>
</evidence>
<evidence type="ECO:0000256" key="12">
    <source>
        <dbReference type="SAM" id="Phobius"/>
    </source>
</evidence>
<dbReference type="Pfam" id="PF02628">
    <property type="entry name" value="COX15-CtaA"/>
    <property type="match status" value="1"/>
</dbReference>
<dbReference type="Proteomes" id="UP000296352">
    <property type="component" value="Chromosome"/>
</dbReference>
<sequence>MRYVSFAINPRYQLVKAIHIHYSIDKEGKVRSVTTTTTPSTNFKAPLTQREGFANRVKAFFKEASPTIAQQRMVALLLLICQGGITVTGSIVRVTGSGLGCVTWPNCHPGSLVPVAGAEPVLHQAIEFGNRLLTFVVTAAAVAAVVAVYQAKRRKELKVYAWLSVAGIVVQAVIGGISVHMELVWWMVAAHFLPSMVLVWIAGMLYTRILQHDDGTLTAMYPSVVRSLAIVAAVALSVVLITGTMVTGSGPHAGDAEASLQGRLDVDTEMMAIIHAICMYVYLAFTAITVFLLHRYNAVKTAKKIGWILIVVILVQWAIGVTQFHLGVPRWTIPAHIAMSSVVTAMTSILWANGIHRKDGTSPTTGSPQGDLKYEARQAALALRKGR</sequence>
<keyword evidence="8" id="KW-0350">Heme biosynthesis</keyword>
<gene>
    <name evidence="13" type="primary">ctaA</name>
    <name evidence="13" type="ORF">CENDO_05995</name>
</gene>
<dbReference type="GO" id="GO:0006784">
    <property type="term" value="P:heme A biosynthetic process"/>
    <property type="evidence" value="ECO:0007669"/>
    <property type="project" value="InterPro"/>
</dbReference>